<name>A0AAV2B115_9ARAC</name>
<evidence type="ECO:0000256" key="1">
    <source>
        <dbReference type="ARBA" id="ARBA00006529"/>
    </source>
</evidence>
<evidence type="ECO:0000256" key="3">
    <source>
        <dbReference type="ARBA" id="ARBA00022527"/>
    </source>
</evidence>
<comment type="similarity">
    <text evidence="1">Belongs to the protein kinase superfamily. STE Ser/Thr protein kinase family. MAP kinase kinase kinase subfamily.</text>
</comment>
<evidence type="ECO:0000256" key="12">
    <source>
        <dbReference type="ARBA" id="ARBA00080806"/>
    </source>
</evidence>
<evidence type="ECO:0000313" key="17">
    <source>
        <dbReference type="Proteomes" id="UP001497382"/>
    </source>
</evidence>
<dbReference type="EMBL" id="CAXIEN010000243">
    <property type="protein sequence ID" value="CAL1289099.1"/>
    <property type="molecule type" value="Genomic_DNA"/>
</dbReference>
<evidence type="ECO:0000256" key="5">
    <source>
        <dbReference type="ARBA" id="ARBA00022741"/>
    </source>
</evidence>
<keyword evidence="3" id="KW-0723">Serine/threonine-protein kinase</keyword>
<dbReference type="Pfam" id="PF07714">
    <property type="entry name" value="PK_Tyr_Ser-Thr"/>
    <property type="match status" value="1"/>
</dbReference>
<dbReference type="PROSITE" id="PS50011">
    <property type="entry name" value="PROTEIN_KINASE_DOM"/>
    <property type="match status" value="1"/>
</dbReference>
<feature type="domain" description="Protein kinase" evidence="15">
    <location>
        <begin position="155"/>
        <end position="402"/>
    </location>
</feature>
<dbReference type="Proteomes" id="UP001497382">
    <property type="component" value="Unassembled WGS sequence"/>
</dbReference>
<sequence>MSATIPKTELPSSMESSLTSPSSFGIMCSSSEREDFQQSLLCIKDESSSKSSLSPPEKTVIYPPARSASTPVVTTVAPASSTITSSTSSPAAFTTVRSPSSSFAQGMSFLPHTRAKNGWLDGLLVCLRPVWGILGKAAGNEHIDTDEWEIPFENIQDLQWVGSGAQGAVFLGELEGELVAVKKVREKEETDIKHLRHLRHPNIVTFKGVCIQSPCYCIIMEFCPYGQLYEMLRSDRDIPPDKTLDWCKQIVSGMEYLHQNRIVHRDLKSPNVLISMNEVLKISDFGTSRQLNDISTKMSFAGTVAWMAPEVIRHDPCSEKVDIWSFGVVLWELLTREVPYKDVDSSAIIWGVGNNSLHLPVPDSIPEAFRILLKQCWSSKPRNRPSFHHILLYLDTAAHELIGVTKEKFLQNQARWRKEIDEYMQNFQDKESRVSLVEEDLVKQRREELRHAQDIREHYERKLERANDLYMELATCLLQLEQREKELVQREESLHGSKHGQDKACKRNIVRPLLRAHERLTKKRSRKSSSSLKSPDDQTLNSEIPQAKRTPPQLYIADPVNSQFPGQSAVYVAEIPPKQEFEVFCDETIPNSYGHQKNSSKGHLPYRPAVIFNMEQNHANRDCDLPINFQSRPSNVEVIKNRLSGNPRHSNWDQFDSDENVPPAKVPNWQRDPQSYEITKQINKELQARRQAEGFDYHSDDASNGNRPTASSIHRAIIDGDIPYNYCVGGSLESLKQPKKLQYFPRVVPGVPVRYGGSFNDIYRVQELEKVSTVPNPSTHDRDGNILKKRWYEPELLPPEVATCECNFSSPNEVLSGLSGLKVSDSLTPQVHRHLRRHTMVDPSTVLYGNHEALELNRINRNSLPPSGGLPLDEGIDCIPLAATNW</sequence>
<keyword evidence="13" id="KW-0175">Coiled coil</keyword>
<dbReference type="SUPFAM" id="SSF56112">
    <property type="entry name" value="Protein kinase-like (PK-like)"/>
    <property type="match status" value="1"/>
</dbReference>
<evidence type="ECO:0000256" key="14">
    <source>
        <dbReference type="SAM" id="MobiDB-lite"/>
    </source>
</evidence>
<keyword evidence="4" id="KW-0808">Transferase</keyword>
<feature type="region of interest" description="Disordered" evidence="14">
    <location>
        <begin position="645"/>
        <end position="670"/>
    </location>
</feature>
<protein>
    <recommendedName>
        <fullName evidence="10">Mitogen-activated protein kinase kinase kinase dlk-1</fullName>
        <ecNumber evidence="2">2.7.11.25</ecNumber>
    </recommendedName>
    <alternativeName>
        <fullName evidence="12">DAP kinase-like kinase</fullName>
    </alternativeName>
    <alternativeName>
        <fullName evidence="11">Death-associated protein kinase-like kinase</fullName>
    </alternativeName>
</protein>
<feature type="compositionally biased region" description="Polar residues" evidence="14">
    <location>
        <begin position="645"/>
        <end position="654"/>
    </location>
</feature>
<evidence type="ECO:0000256" key="7">
    <source>
        <dbReference type="ARBA" id="ARBA00022840"/>
    </source>
</evidence>
<dbReference type="PANTHER" id="PTHR44329:SF304">
    <property type="entry name" value="MITOGEN-ACTIVATED PROTEIN KINASE KINASE KINASE 13-LIKE ISOFORM X1"/>
    <property type="match status" value="1"/>
</dbReference>
<comment type="catalytic activity">
    <reaction evidence="8">
        <text>L-threonyl-[protein] + ATP = O-phospho-L-threonyl-[protein] + ADP + H(+)</text>
        <dbReference type="Rhea" id="RHEA:46608"/>
        <dbReference type="Rhea" id="RHEA-COMP:11060"/>
        <dbReference type="Rhea" id="RHEA-COMP:11605"/>
        <dbReference type="ChEBI" id="CHEBI:15378"/>
        <dbReference type="ChEBI" id="CHEBI:30013"/>
        <dbReference type="ChEBI" id="CHEBI:30616"/>
        <dbReference type="ChEBI" id="CHEBI:61977"/>
        <dbReference type="ChEBI" id="CHEBI:456216"/>
        <dbReference type="EC" id="2.7.11.25"/>
    </reaction>
</comment>
<feature type="coiled-coil region" evidence="13">
    <location>
        <begin position="406"/>
        <end position="469"/>
    </location>
</feature>
<evidence type="ECO:0000256" key="13">
    <source>
        <dbReference type="SAM" id="Coils"/>
    </source>
</evidence>
<dbReference type="GO" id="GO:0005737">
    <property type="term" value="C:cytoplasm"/>
    <property type="evidence" value="ECO:0007669"/>
    <property type="project" value="TreeGrafter"/>
</dbReference>
<feature type="region of interest" description="Disordered" evidence="14">
    <location>
        <begin position="1"/>
        <end position="24"/>
    </location>
</feature>
<dbReference type="AlphaFoldDB" id="A0AAV2B115"/>
<dbReference type="GO" id="GO:0004709">
    <property type="term" value="F:MAP kinase kinase kinase activity"/>
    <property type="evidence" value="ECO:0007669"/>
    <property type="project" value="UniProtKB-EC"/>
</dbReference>
<dbReference type="EC" id="2.7.11.25" evidence="2"/>
<dbReference type="PRINTS" id="PR00109">
    <property type="entry name" value="TYRKINASE"/>
</dbReference>
<keyword evidence="6" id="KW-0418">Kinase</keyword>
<dbReference type="InterPro" id="IPR001245">
    <property type="entry name" value="Ser-Thr/Tyr_kinase_cat_dom"/>
</dbReference>
<proteinExistence type="inferred from homology"/>
<dbReference type="InterPro" id="IPR000719">
    <property type="entry name" value="Prot_kinase_dom"/>
</dbReference>
<dbReference type="SMART" id="SM00220">
    <property type="entry name" value="S_TKc"/>
    <property type="match status" value="1"/>
</dbReference>
<feature type="compositionally biased region" description="Basic and acidic residues" evidence="14">
    <location>
        <begin position="489"/>
        <end position="505"/>
    </location>
</feature>
<gene>
    <name evidence="16" type="ORF">LARSCL_LOCUS15734</name>
</gene>
<dbReference type="PROSITE" id="PS00108">
    <property type="entry name" value="PROTEIN_KINASE_ST"/>
    <property type="match status" value="1"/>
</dbReference>
<evidence type="ECO:0000313" key="16">
    <source>
        <dbReference type="EMBL" id="CAL1289099.1"/>
    </source>
</evidence>
<dbReference type="PANTHER" id="PTHR44329">
    <property type="entry name" value="SERINE/THREONINE-PROTEIN KINASE TNNI3K-RELATED"/>
    <property type="match status" value="1"/>
</dbReference>
<comment type="catalytic activity">
    <reaction evidence="9">
        <text>L-seryl-[protein] + ATP = O-phospho-L-seryl-[protein] + ADP + H(+)</text>
        <dbReference type="Rhea" id="RHEA:17989"/>
        <dbReference type="Rhea" id="RHEA-COMP:9863"/>
        <dbReference type="Rhea" id="RHEA-COMP:11604"/>
        <dbReference type="ChEBI" id="CHEBI:15378"/>
        <dbReference type="ChEBI" id="CHEBI:29999"/>
        <dbReference type="ChEBI" id="CHEBI:30616"/>
        <dbReference type="ChEBI" id="CHEBI:83421"/>
        <dbReference type="ChEBI" id="CHEBI:456216"/>
        <dbReference type="EC" id="2.7.11.25"/>
    </reaction>
</comment>
<evidence type="ECO:0000259" key="15">
    <source>
        <dbReference type="PROSITE" id="PS50011"/>
    </source>
</evidence>
<dbReference type="Gene3D" id="1.10.510.10">
    <property type="entry name" value="Transferase(Phosphotransferase) domain 1"/>
    <property type="match status" value="1"/>
</dbReference>
<dbReference type="FunFam" id="1.10.510.10:FF:000087">
    <property type="entry name" value="Mitogen-activated protein kinase kinase kinase 12"/>
    <property type="match status" value="1"/>
</dbReference>
<dbReference type="InterPro" id="IPR011009">
    <property type="entry name" value="Kinase-like_dom_sf"/>
</dbReference>
<keyword evidence="5" id="KW-0547">Nucleotide-binding</keyword>
<evidence type="ECO:0000256" key="2">
    <source>
        <dbReference type="ARBA" id="ARBA00012406"/>
    </source>
</evidence>
<evidence type="ECO:0000256" key="11">
    <source>
        <dbReference type="ARBA" id="ARBA00077446"/>
    </source>
</evidence>
<evidence type="ECO:0000256" key="8">
    <source>
        <dbReference type="ARBA" id="ARBA00047559"/>
    </source>
</evidence>
<dbReference type="InterPro" id="IPR051681">
    <property type="entry name" value="Ser/Thr_Kinases-Pseudokinases"/>
</dbReference>
<dbReference type="InterPro" id="IPR008271">
    <property type="entry name" value="Ser/Thr_kinase_AS"/>
</dbReference>
<evidence type="ECO:0000256" key="10">
    <source>
        <dbReference type="ARBA" id="ARBA00074193"/>
    </source>
</evidence>
<evidence type="ECO:0000256" key="6">
    <source>
        <dbReference type="ARBA" id="ARBA00022777"/>
    </source>
</evidence>
<keyword evidence="7" id="KW-0067">ATP-binding</keyword>
<feature type="region of interest" description="Disordered" evidence="14">
    <location>
        <begin position="516"/>
        <end position="550"/>
    </location>
</feature>
<keyword evidence="17" id="KW-1185">Reference proteome</keyword>
<dbReference type="GO" id="GO:0005524">
    <property type="term" value="F:ATP binding"/>
    <property type="evidence" value="ECO:0007669"/>
    <property type="project" value="UniProtKB-KW"/>
</dbReference>
<comment type="caution">
    <text evidence="16">The sequence shown here is derived from an EMBL/GenBank/DDBJ whole genome shotgun (WGS) entry which is preliminary data.</text>
</comment>
<feature type="region of interest" description="Disordered" evidence="14">
    <location>
        <begin position="489"/>
        <end position="508"/>
    </location>
</feature>
<evidence type="ECO:0000256" key="4">
    <source>
        <dbReference type="ARBA" id="ARBA00022679"/>
    </source>
</evidence>
<dbReference type="GO" id="GO:0006950">
    <property type="term" value="P:response to stress"/>
    <property type="evidence" value="ECO:0007669"/>
    <property type="project" value="UniProtKB-ARBA"/>
</dbReference>
<reference evidence="16 17" key="1">
    <citation type="submission" date="2024-04" db="EMBL/GenBank/DDBJ databases">
        <authorList>
            <person name="Rising A."/>
            <person name="Reimegard J."/>
            <person name="Sonavane S."/>
            <person name="Akerstrom W."/>
            <person name="Nylinder S."/>
            <person name="Hedman E."/>
            <person name="Kallberg Y."/>
        </authorList>
    </citation>
    <scope>NUCLEOTIDE SEQUENCE [LARGE SCALE GENOMIC DNA]</scope>
</reference>
<accession>A0AAV2B115</accession>
<organism evidence="16 17">
    <name type="scientific">Larinioides sclopetarius</name>
    <dbReference type="NCBI Taxonomy" id="280406"/>
    <lineage>
        <taxon>Eukaryota</taxon>
        <taxon>Metazoa</taxon>
        <taxon>Ecdysozoa</taxon>
        <taxon>Arthropoda</taxon>
        <taxon>Chelicerata</taxon>
        <taxon>Arachnida</taxon>
        <taxon>Araneae</taxon>
        <taxon>Araneomorphae</taxon>
        <taxon>Entelegynae</taxon>
        <taxon>Araneoidea</taxon>
        <taxon>Araneidae</taxon>
        <taxon>Larinioides</taxon>
    </lineage>
</organism>
<dbReference type="Gene3D" id="3.30.200.20">
    <property type="entry name" value="Phosphorylase Kinase, domain 1"/>
    <property type="match status" value="1"/>
</dbReference>
<feature type="compositionally biased region" description="Low complexity" evidence="14">
    <location>
        <begin position="8"/>
        <end position="23"/>
    </location>
</feature>
<evidence type="ECO:0000256" key="9">
    <source>
        <dbReference type="ARBA" id="ARBA00048329"/>
    </source>
</evidence>